<accession>A0AA37SKH3</accession>
<organism evidence="2 3">
    <name type="scientific">Gluconobacter sphaericus NBRC 12467</name>
    <dbReference type="NCBI Taxonomy" id="1307951"/>
    <lineage>
        <taxon>Bacteria</taxon>
        <taxon>Pseudomonadati</taxon>
        <taxon>Pseudomonadota</taxon>
        <taxon>Alphaproteobacteria</taxon>
        <taxon>Acetobacterales</taxon>
        <taxon>Acetobacteraceae</taxon>
        <taxon>Gluconobacter</taxon>
    </lineage>
</organism>
<dbReference type="PANTHER" id="PTHR33969">
    <property type="entry name" value="SEGREGATION AND CONDENSATION PROTEIN A"/>
    <property type="match status" value="1"/>
</dbReference>
<name>A0AA37SKH3_9PROT</name>
<dbReference type="InterPro" id="IPR003768">
    <property type="entry name" value="ScpA"/>
</dbReference>
<gene>
    <name evidence="2" type="ORF">GCM10007872_31010</name>
</gene>
<sequence>MSEEPLLEVGAWQGPLNALLHAIRRNAVDLRTLPLTDLIEQFLACVEESLRRRPLEQTADDLVLAATLVQMRSTLLLRGDTTDHSAALSAAEQIQRVLLRKDALQRTVEVFERRAVLGEDVFGRGSVVFSPSVAETASLTLTRDLLDALLSVSRRRPQLMPEESIFLPSALPRLSVQDAIAWWQQKLCEHSESAWDLIEGVMSLSPTETPQSLTHRKAAWAVHLAAVLELAREGELLLTQLTCYEQLKIVNGKNSMNHC</sequence>
<dbReference type="Proteomes" id="UP001156708">
    <property type="component" value="Unassembled WGS sequence"/>
</dbReference>
<evidence type="ECO:0000313" key="3">
    <source>
        <dbReference type="Proteomes" id="UP001156708"/>
    </source>
</evidence>
<keyword evidence="3" id="KW-1185">Reference proteome</keyword>
<dbReference type="PANTHER" id="PTHR33969:SF2">
    <property type="entry name" value="SEGREGATION AND CONDENSATION PROTEIN A"/>
    <property type="match status" value="1"/>
</dbReference>
<protein>
    <recommendedName>
        <fullName evidence="1">Segregation and condensation protein A</fullName>
    </recommendedName>
</protein>
<dbReference type="EMBL" id="BSNZ01000051">
    <property type="protein sequence ID" value="GLQ86188.1"/>
    <property type="molecule type" value="Genomic_DNA"/>
</dbReference>
<evidence type="ECO:0000313" key="2">
    <source>
        <dbReference type="EMBL" id="GLQ86188.1"/>
    </source>
</evidence>
<evidence type="ECO:0000256" key="1">
    <source>
        <dbReference type="ARBA" id="ARBA00044777"/>
    </source>
</evidence>
<comment type="caution">
    <text evidence="2">The sequence shown here is derived from an EMBL/GenBank/DDBJ whole genome shotgun (WGS) entry which is preliminary data.</text>
</comment>
<dbReference type="Gene3D" id="6.10.250.2410">
    <property type="match status" value="1"/>
</dbReference>
<reference evidence="3" key="1">
    <citation type="journal article" date="2019" name="Int. J. Syst. Evol. Microbiol.">
        <title>The Global Catalogue of Microorganisms (GCM) 10K type strain sequencing project: providing services to taxonomists for standard genome sequencing and annotation.</title>
        <authorList>
            <consortium name="The Broad Institute Genomics Platform"/>
            <consortium name="The Broad Institute Genome Sequencing Center for Infectious Disease"/>
            <person name="Wu L."/>
            <person name="Ma J."/>
        </authorList>
    </citation>
    <scope>NUCLEOTIDE SEQUENCE [LARGE SCALE GENOMIC DNA]</scope>
    <source>
        <strain evidence="3">NBRC 12467</strain>
    </source>
</reference>
<proteinExistence type="predicted"/>
<dbReference type="Pfam" id="PF02616">
    <property type="entry name" value="SMC_ScpA"/>
    <property type="match status" value="1"/>
</dbReference>
<dbReference type="AlphaFoldDB" id="A0AA37SKH3"/>